<protein>
    <submittedName>
        <fullName evidence="3">Uncharacterized protein</fullName>
    </submittedName>
</protein>
<dbReference type="EMBL" id="HBJA01119453">
    <property type="protein sequence ID" value="CAE0829829.1"/>
    <property type="molecule type" value="Transcribed_RNA"/>
</dbReference>
<dbReference type="GO" id="GO:0000922">
    <property type="term" value="C:spindle pole"/>
    <property type="evidence" value="ECO:0007669"/>
    <property type="project" value="TreeGrafter"/>
</dbReference>
<dbReference type="SMART" id="SM00015">
    <property type="entry name" value="IQ"/>
    <property type="match status" value="26"/>
</dbReference>
<dbReference type="InterPro" id="IPR051185">
    <property type="entry name" value="ASPM"/>
</dbReference>
<dbReference type="Gene3D" id="1.20.5.190">
    <property type="match status" value="7"/>
</dbReference>
<dbReference type="PANTHER" id="PTHR22706:SF2">
    <property type="entry name" value="SFI1 SPINDLE BODY DOMAIN-CONTAINING PROTEIN"/>
    <property type="match status" value="1"/>
</dbReference>
<evidence type="ECO:0000256" key="2">
    <source>
        <dbReference type="SAM" id="MobiDB-lite"/>
    </source>
</evidence>
<dbReference type="GO" id="GO:0000278">
    <property type="term" value="P:mitotic cell cycle"/>
    <property type="evidence" value="ECO:0007669"/>
    <property type="project" value="TreeGrafter"/>
</dbReference>
<dbReference type="SUPFAM" id="SSF52540">
    <property type="entry name" value="P-loop containing nucleoside triphosphate hydrolases"/>
    <property type="match status" value="2"/>
</dbReference>
<dbReference type="InterPro" id="IPR000048">
    <property type="entry name" value="IQ_motif_EF-hand-BS"/>
</dbReference>
<feature type="compositionally biased region" description="Basic and acidic residues" evidence="2">
    <location>
        <begin position="2107"/>
        <end position="2117"/>
    </location>
</feature>
<dbReference type="PANTHER" id="PTHR22706">
    <property type="entry name" value="ASSEMBLY FACTOR FOR SPINDLE MICROTUBULES"/>
    <property type="match status" value="1"/>
</dbReference>
<dbReference type="GO" id="GO:0051295">
    <property type="term" value="P:establishment of meiotic spindle localization"/>
    <property type="evidence" value="ECO:0007669"/>
    <property type="project" value="TreeGrafter"/>
</dbReference>
<gene>
    <name evidence="3" type="ORF">EGYM00163_LOCUS41107</name>
</gene>
<dbReference type="CDD" id="cd23767">
    <property type="entry name" value="IQCD"/>
    <property type="match status" value="3"/>
</dbReference>
<dbReference type="CDD" id="cd23766">
    <property type="entry name" value="IQCG"/>
    <property type="match status" value="1"/>
</dbReference>
<feature type="compositionally biased region" description="Basic and acidic residues" evidence="2">
    <location>
        <begin position="2361"/>
        <end position="2377"/>
    </location>
</feature>
<feature type="compositionally biased region" description="Polar residues" evidence="2">
    <location>
        <begin position="2584"/>
        <end position="2594"/>
    </location>
</feature>
<sequence>MSDAYLQFQTFPSNEDQKQHRVLQEVVRDPSYLQHFALEPPHSKKWDSRHHLGKLPGYDAMNDRYCKWVRKKKQAASVDKITPSMEMLLAQPAATFGGIAAHHPNAAAPMHRSWPAKPNNLDGGQLPPIQHGWGVPGQSAADPQPPIHPRGVDVAPVHQLSALAGDEGIQKFMTATDLRRPKVSRSSPGVPAPGQGPVPALPQLFAKSKQTISDLWDRLGIPEVDRQQFASVAFAEVTTENLKMMNDEIQHLLDRRNASVHVEKNIEIREGFLYLLQELSDRVAIGTFDREKTLKEAMPLITSFRTASLDVVESVVKWREVVSNHQAVYFWKGTSYLMKMQEDLAFIAHSKIATVLDFNVKHNPFLYAYPLRIRDRTTEDTSPQAHRDESGLHPAQGGLVLPHTSAQRLKYEQLLGSKQAVDGYQLSGPKGQLPPVKQKRGDWTNADVFQSRVVAGERVLQDEGRLLAISGKKSSLYRHASSPSTLEDDEVPEEIERADVEEEQEPETVQEEEWLTGNLAKHRALEHRAATKIQSAWRAFCDRQLVGAKALQKKSAVKLQKLARTYLAKKEMNKRLWRHNAARRIQSVTRGMLARSFVSQIHLEQAAATKIQSAWRGYGGRQIARFGLDRKRGATDIQRVWRGYSVRSKLAALDRAKNTRVATEIQRIWRGYAVRARPEFNPDKIKATTRIQVWWKGLLTREYYDWMLQRRNAAVRIQAWWRGILARDYVDSVRDIKQDDEYRVFLKHADRSALKIQKVWRGHCSRKVTSGKFAGRKQENATVSIQKLYRGFAARRELGHVQQLQQQLWAATKIQAVVRKAIAKSRFREAKATVDAATEIQRTVRGHKARQGLAEGGHQFSIPKYEWNVPQMVASGLVTGEAIGVSRPEVLIAATQEAAAMMMQRFCRCAQTRQKVKLARASRREVGDQAATEERQEAAVWIQCMMRRYFACQKVAKLQEERSLKKERDAVIALEERVCLLEQLLCTPLPGVSDFSTMDMSAEEPSHTSAPRTTLELSEATSLYALEPVTETSAATQQALCSSLSLLVDVADRSCDSQLPGLVLMHSAVQADRLPHLFDLMCAGQGGNELDGLSVLSQTAGIDVQVTSGLTPALGYLHLLLKAAPHCPAQVWDGLQALGHTADIALHALSTPTPAFGFLQLLSEAVPHCPAQAWVGLQALELAGPGYVQKYLPHLDLLLESVLLCTAQPWDGLNALASAGSSNPASLVPRPPLQHVGFLLQAVPHCPPQAWRGMQKLVDAGSLSVTLPVEASCVPQGHEPCISAADSVLELLFSAAAALATEVPALVVLQHAQQQSEGQGSGTTPVAAPQQDASGYMALGKLFALAVSMGLGGLQMLKAVGAVAVPSARDLQLRIPTPVEPRQETYRLPGLLALGQGSRGLAMLQRSPKARVKVSKGPKGEHSLLQSFLTTADPSLKALKSVRSAMRYLRDHPNRPEAGPVASPLSLMLASGAQGPGLALLQQAHMTHMSVEAFPQREGPSGDYPMLSLLVGSVGRDRPEAYPGIRSLRDTFAGPAPGPVGCGEPSVAGASSAPFPYLSSLIGPSAHTYPGLSAVLKSAGGSDAPLPKQVQDLSRSGLAVLRMAAPASLRGLGLLALPTDLPRAAAEVATRPHPPYQNLSWLMYTADLHPLALPGLSVLRQLLPIHPPPSVPESGLTCLMHAAEGVQRSLPALDLLTAAAARSSPLPTVTNVDLLISSAGPAAVLKGLQAIRHAMSGPVVAATSPVQMAQHVAAPRPMQLLEVMLAGPWACLQGLRILERASAHCARYEVKAQAPAAQAGRWGGFREGTTHTATHPHLEHVVQIAQALSLNDCWGLTALQKSCAEQIIDPLAVEDGAPAYKALYFLFETTSDRTLRGLQTLQGLLTNPSLPTETHLAVQKAAVGPVPDPSSPASPASDRLSTLPAVIALAPKDVPLPGLGLLAKCVGLTPFVMLTAVWDMLPTGATFPGFKLLQSAAVRSADLSTSPFPHSRAGAAADSVLLNELFATVDITGPAFAPLNALRQALGPSPGKAARSSPPSLAMAPGGKAYAGAVPMQAPVPLDSLAQSELRTLQENIEAKRQIEEERQMVEREAAAQYEQQQKRRRQDLAKQADERRHRAATTIQADWRGCQGRSRAREAKGQKEVARAEAQHKAEQEAQAHAVAVIENGWVQKGRPNIEHKKYRAARTIQSCRRCYLARQQVRSQRHNRDAKRRLMQEEEEAQEEAAVRIQCASRQKAARTARESQAAARHLKALAPSVETIQRARRSYMARREAGELRAHQAALVNAEKLKDLQQESALTLQLAYKCHKAQIELAHREFLARQQRKEANKLLSVRRIQCTWRQHAARSELQRRRSAKRQKVEEQKSKEVEEEEREMRELEERVRQEKAEAYERMRHTAAAVVQRAYKCYNARFMLEWKRKDREEARRCPAEKELLDFHNAAASKIQGQVRTQAERKRVQALQAERRAHELAVIKQGTAEAAATQIQCAYRAYCARFEMAWRRRRQGGAGEGEPLNKAAFQREMEALRTEMLTRRKAELEQEAAVKIQLSWRVYNAKFEAGWRRQRKRGDGPKGSARAPSAEPESTTAVSDVTAQEEASDQALRDKAAGLIQRVYRGMVGRSQARALWQQSTQQEEEDDAIEQALAAAQIQRVFRGMAARAALASVQRPSDTEVLLRNEAALEVQRVFRGSRGRREAERRRDQRSSNEAALEIQRVFRGSQARLEAADLRREQHSADAAVAIQRVYRGSQGRREAEGVRSQGTEEVAERREEGAGGLLEAASGPREEAPTADTEPLPVQNVLGAERREEP</sequence>
<feature type="coiled-coil region" evidence="1">
    <location>
        <begin position="2209"/>
        <end position="2237"/>
    </location>
</feature>
<proteinExistence type="predicted"/>
<feature type="region of interest" description="Disordered" evidence="2">
    <location>
        <begin position="2751"/>
        <end position="2811"/>
    </location>
</feature>
<dbReference type="PROSITE" id="PS50096">
    <property type="entry name" value="IQ"/>
    <property type="match status" value="24"/>
</dbReference>
<reference evidence="3" key="1">
    <citation type="submission" date="2021-01" db="EMBL/GenBank/DDBJ databases">
        <authorList>
            <person name="Corre E."/>
            <person name="Pelletier E."/>
            <person name="Niang G."/>
            <person name="Scheremetjew M."/>
            <person name="Finn R."/>
            <person name="Kale V."/>
            <person name="Holt S."/>
            <person name="Cochrane G."/>
            <person name="Meng A."/>
            <person name="Brown T."/>
            <person name="Cohen L."/>
        </authorList>
    </citation>
    <scope>NUCLEOTIDE SEQUENCE</scope>
    <source>
        <strain evidence="3">CCMP1594</strain>
    </source>
</reference>
<organism evidence="3">
    <name type="scientific">Eutreptiella gymnastica</name>
    <dbReference type="NCBI Taxonomy" id="73025"/>
    <lineage>
        <taxon>Eukaryota</taxon>
        <taxon>Discoba</taxon>
        <taxon>Euglenozoa</taxon>
        <taxon>Euglenida</taxon>
        <taxon>Spirocuta</taxon>
        <taxon>Euglenophyceae</taxon>
        <taxon>Eutreptiales</taxon>
        <taxon>Eutreptiaceae</taxon>
        <taxon>Eutreptiella</taxon>
    </lineage>
</organism>
<feature type="region of interest" description="Disordered" evidence="2">
    <location>
        <begin position="2097"/>
        <end position="2122"/>
    </location>
</feature>
<dbReference type="InterPro" id="IPR027417">
    <property type="entry name" value="P-loop_NTPase"/>
</dbReference>
<name>A0A7S4G9Q1_9EUGL</name>
<dbReference type="Pfam" id="PF00612">
    <property type="entry name" value="IQ"/>
    <property type="match status" value="8"/>
</dbReference>
<feature type="region of interest" description="Disordered" evidence="2">
    <location>
        <begin position="2565"/>
        <end position="2602"/>
    </location>
</feature>
<evidence type="ECO:0000256" key="1">
    <source>
        <dbReference type="SAM" id="Coils"/>
    </source>
</evidence>
<feature type="compositionally biased region" description="Basic and acidic residues" evidence="2">
    <location>
        <begin position="378"/>
        <end position="391"/>
    </location>
</feature>
<feature type="region of interest" description="Disordered" evidence="2">
    <location>
        <begin position="2350"/>
        <end position="2377"/>
    </location>
</feature>
<evidence type="ECO:0000313" key="3">
    <source>
        <dbReference type="EMBL" id="CAE0829829.1"/>
    </source>
</evidence>
<dbReference type="GO" id="GO:0007051">
    <property type="term" value="P:spindle organization"/>
    <property type="evidence" value="ECO:0007669"/>
    <property type="project" value="TreeGrafter"/>
</dbReference>
<feature type="region of interest" description="Disordered" evidence="2">
    <location>
        <begin position="378"/>
        <end position="397"/>
    </location>
</feature>
<dbReference type="GO" id="GO:0005516">
    <property type="term" value="F:calmodulin binding"/>
    <property type="evidence" value="ECO:0007669"/>
    <property type="project" value="TreeGrafter"/>
</dbReference>
<accession>A0A7S4G9Q1</accession>
<keyword evidence="1" id="KW-0175">Coiled coil</keyword>